<evidence type="ECO:0000256" key="4">
    <source>
        <dbReference type="ARBA" id="ARBA00023163"/>
    </source>
</evidence>
<dbReference type="Pfam" id="PF04542">
    <property type="entry name" value="Sigma70_r2"/>
    <property type="match status" value="1"/>
</dbReference>
<dbReference type="GO" id="GO:0016987">
    <property type="term" value="F:sigma factor activity"/>
    <property type="evidence" value="ECO:0007669"/>
    <property type="project" value="UniProtKB-KW"/>
</dbReference>
<dbReference type="SUPFAM" id="SSF88659">
    <property type="entry name" value="Sigma3 and sigma4 domains of RNA polymerase sigma factors"/>
    <property type="match status" value="1"/>
</dbReference>
<gene>
    <name evidence="7" type="ORF">DEM34_15815</name>
</gene>
<feature type="domain" description="RNA polymerase sigma factor 70 region 4 type 2" evidence="6">
    <location>
        <begin position="102"/>
        <end position="153"/>
    </location>
</feature>
<dbReference type="GO" id="GO:0006352">
    <property type="term" value="P:DNA-templated transcription initiation"/>
    <property type="evidence" value="ECO:0007669"/>
    <property type="project" value="InterPro"/>
</dbReference>
<reference evidence="7 8" key="1">
    <citation type="submission" date="2018-05" db="EMBL/GenBank/DDBJ databases">
        <title>Spiribacter halobius sp. nov., a moderately halophilic bacterium isolated from marine solar saltern.</title>
        <authorList>
            <person name="Zheng W.-S."/>
            <person name="Lu D.-C."/>
            <person name="Du Z.-J."/>
        </authorList>
    </citation>
    <scope>NUCLEOTIDE SEQUENCE [LARGE SCALE GENOMIC DNA]</scope>
    <source>
        <strain evidence="7 8">E85</strain>
    </source>
</reference>
<dbReference type="Gene3D" id="1.10.10.10">
    <property type="entry name" value="Winged helix-like DNA-binding domain superfamily/Winged helix DNA-binding domain"/>
    <property type="match status" value="1"/>
</dbReference>
<protein>
    <submittedName>
        <fullName evidence="7">RNA polymerase sigma factor</fullName>
    </submittedName>
</protein>
<evidence type="ECO:0000256" key="1">
    <source>
        <dbReference type="ARBA" id="ARBA00010641"/>
    </source>
</evidence>
<dbReference type="InterPro" id="IPR036388">
    <property type="entry name" value="WH-like_DNA-bd_sf"/>
</dbReference>
<sequence>MATAREWLVCWMRPLFAYAMTLTRDRERAQDLVQECAARALAAERLPAAERARGRWLFRTLRHCHVDGVRAERRRREAEPSVARAAAGWALGQGAAPEEEIALRQALRRLPPAQYEVILLVDLQGYGYREAAATLALPVGTVMSRLARARRALLGALEPGVLSQGGDRE</sequence>
<dbReference type="PANTHER" id="PTHR43133:SF25">
    <property type="entry name" value="RNA POLYMERASE SIGMA FACTOR RFAY-RELATED"/>
    <property type="match status" value="1"/>
</dbReference>
<dbReference type="PANTHER" id="PTHR43133">
    <property type="entry name" value="RNA POLYMERASE ECF-TYPE SIGMA FACTO"/>
    <property type="match status" value="1"/>
</dbReference>
<dbReference type="NCBIfam" id="TIGR02937">
    <property type="entry name" value="sigma70-ECF"/>
    <property type="match status" value="1"/>
</dbReference>
<dbReference type="Proteomes" id="UP000245474">
    <property type="component" value="Unassembled WGS sequence"/>
</dbReference>
<evidence type="ECO:0000313" key="7">
    <source>
        <dbReference type="EMBL" id="PWG61570.1"/>
    </source>
</evidence>
<dbReference type="GO" id="GO:0003677">
    <property type="term" value="F:DNA binding"/>
    <property type="evidence" value="ECO:0007669"/>
    <property type="project" value="InterPro"/>
</dbReference>
<dbReference type="InterPro" id="IPR013324">
    <property type="entry name" value="RNA_pol_sigma_r3/r4-like"/>
</dbReference>
<dbReference type="InterPro" id="IPR007627">
    <property type="entry name" value="RNA_pol_sigma70_r2"/>
</dbReference>
<dbReference type="Pfam" id="PF08281">
    <property type="entry name" value="Sigma70_r4_2"/>
    <property type="match status" value="1"/>
</dbReference>
<keyword evidence="8" id="KW-1185">Reference proteome</keyword>
<keyword evidence="4" id="KW-0804">Transcription</keyword>
<evidence type="ECO:0000256" key="3">
    <source>
        <dbReference type="ARBA" id="ARBA00023082"/>
    </source>
</evidence>
<feature type="domain" description="RNA polymerase sigma-70 region 2" evidence="5">
    <location>
        <begin position="12"/>
        <end position="75"/>
    </location>
</feature>
<evidence type="ECO:0000313" key="8">
    <source>
        <dbReference type="Proteomes" id="UP000245474"/>
    </source>
</evidence>
<dbReference type="SUPFAM" id="SSF88946">
    <property type="entry name" value="Sigma2 domain of RNA polymerase sigma factors"/>
    <property type="match status" value="1"/>
</dbReference>
<dbReference type="AlphaFoldDB" id="A0A2U2MXG9"/>
<dbReference type="InterPro" id="IPR013325">
    <property type="entry name" value="RNA_pol_sigma_r2"/>
</dbReference>
<dbReference type="InterPro" id="IPR039425">
    <property type="entry name" value="RNA_pol_sigma-70-like"/>
</dbReference>
<dbReference type="InterPro" id="IPR014284">
    <property type="entry name" value="RNA_pol_sigma-70_dom"/>
</dbReference>
<organism evidence="7 8">
    <name type="scientific">Sediminicurvatus halobius</name>
    <dbReference type="NCBI Taxonomy" id="2182432"/>
    <lineage>
        <taxon>Bacteria</taxon>
        <taxon>Pseudomonadati</taxon>
        <taxon>Pseudomonadota</taxon>
        <taxon>Gammaproteobacteria</taxon>
        <taxon>Chromatiales</taxon>
        <taxon>Ectothiorhodospiraceae</taxon>
        <taxon>Sediminicurvatus</taxon>
    </lineage>
</organism>
<evidence type="ECO:0000259" key="6">
    <source>
        <dbReference type="Pfam" id="PF08281"/>
    </source>
</evidence>
<evidence type="ECO:0000259" key="5">
    <source>
        <dbReference type="Pfam" id="PF04542"/>
    </source>
</evidence>
<dbReference type="Gene3D" id="1.10.1740.10">
    <property type="match status" value="1"/>
</dbReference>
<dbReference type="EMBL" id="QFFI01000031">
    <property type="protein sequence ID" value="PWG61570.1"/>
    <property type="molecule type" value="Genomic_DNA"/>
</dbReference>
<dbReference type="InterPro" id="IPR013249">
    <property type="entry name" value="RNA_pol_sigma70_r4_t2"/>
</dbReference>
<evidence type="ECO:0000256" key="2">
    <source>
        <dbReference type="ARBA" id="ARBA00023015"/>
    </source>
</evidence>
<dbReference type="RefSeq" id="WP_109679805.1">
    <property type="nucleotide sequence ID" value="NZ_CP086615.1"/>
</dbReference>
<keyword evidence="3" id="KW-0731">Sigma factor</keyword>
<proteinExistence type="inferred from homology"/>
<keyword evidence="2" id="KW-0805">Transcription regulation</keyword>
<dbReference type="OrthoDB" id="9797134at2"/>
<accession>A0A2U2MXG9</accession>
<comment type="similarity">
    <text evidence="1">Belongs to the sigma-70 factor family. ECF subfamily.</text>
</comment>
<comment type="caution">
    <text evidence="7">The sequence shown here is derived from an EMBL/GenBank/DDBJ whole genome shotgun (WGS) entry which is preliminary data.</text>
</comment>
<name>A0A2U2MXG9_9GAMM</name>